<dbReference type="EMBL" id="RDQO01000001">
    <property type="protein sequence ID" value="RMX07655.1"/>
    <property type="molecule type" value="Genomic_DNA"/>
</dbReference>
<gene>
    <name evidence="9" type="primary">hemH</name>
    <name evidence="11" type="ORF">D8I35_00450</name>
</gene>
<sequence>MTAPQPTPAPRPSPSIGILLCNLGTPDEPTPAAVRRYLAEFLGDPRVVEIPPLLWKPILHGIILRRRPAESARKYRSVWTEDGSPLLAYSQKQASLLRGWLGEAGLGPLQVALGMRYGSPGIVAQLETFRAQGIERVLVVPLYPQYSATTTASVLDQIHQWNMRQRNMLDLRIIKDYAAHPGYIAALARRTLEHWQTHGRPDKLVMSYHGIPQRNIDLGDPYQQRCLLTARLLAEQLGLRESQYRVTFQSRFGRAQWLQPYTQPTLEEEAHQGLQVVDVMCPGFASDCLETLEEINMEVREAFLHQGGKAFRYIPCLNDHPSWIDGLGDLVLENLGGWLPADAIARQPRGSRT</sequence>
<evidence type="ECO:0000256" key="6">
    <source>
        <dbReference type="ARBA" id="ARBA00023239"/>
    </source>
</evidence>
<dbReference type="PROSITE" id="PS00534">
    <property type="entry name" value="FERROCHELATASE"/>
    <property type="match status" value="1"/>
</dbReference>
<evidence type="ECO:0000256" key="2">
    <source>
        <dbReference type="ARBA" id="ARBA00022490"/>
    </source>
</evidence>
<reference evidence="11 12" key="1">
    <citation type="submission" date="2018-10" db="EMBL/GenBank/DDBJ databases">
        <title>Draft genome of Cortibacter populi DSM10536.</title>
        <authorList>
            <person name="Bernier A.-M."/>
            <person name="Bernard K."/>
        </authorList>
    </citation>
    <scope>NUCLEOTIDE SEQUENCE [LARGE SCALE GENOMIC DNA]</scope>
    <source>
        <strain evidence="11 12">DSM 105136</strain>
    </source>
</reference>
<dbReference type="NCBIfam" id="TIGR00109">
    <property type="entry name" value="hemH"/>
    <property type="match status" value="1"/>
</dbReference>
<comment type="function">
    <text evidence="9 10">Catalyzes the ferrous insertion into protoporphyrin IX.</text>
</comment>
<dbReference type="FunFam" id="3.40.50.1400:FF:000002">
    <property type="entry name" value="Ferrochelatase"/>
    <property type="match status" value="1"/>
</dbReference>
<evidence type="ECO:0000256" key="3">
    <source>
        <dbReference type="ARBA" id="ARBA00022723"/>
    </source>
</evidence>
<dbReference type="PANTHER" id="PTHR11108:SF1">
    <property type="entry name" value="FERROCHELATASE, MITOCHONDRIAL"/>
    <property type="match status" value="1"/>
</dbReference>
<evidence type="ECO:0000256" key="1">
    <source>
        <dbReference type="ARBA" id="ARBA00007718"/>
    </source>
</evidence>
<evidence type="ECO:0000256" key="9">
    <source>
        <dbReference type="HAMAP-Rule" id="MF_00323"/>
    </source>
</evidence>
<keyword evidence="6 9" id="KW-0456">Lyase</keyword>
<comment type="similarity">
    <text evidence="1 9 10">Belongs to the ferrochelatase family.</text>
</comment>
<dbReference type="InterPro" id="IPR019772">
    <property type="entry name" value="Ferrochelatase_AS"/>
</dbReference>
<dbReference type="OrthoDB" id="9809741at2"/>
<comment type="catalytic activity">
    <reaction evidence="8">
        <text>Fe-coproporphyrin III + 2 H(+) = coproporphyrin III + Fe(2+)</text>
        <dbReference type="Rhea" id="RHEA:49572"/>
        <dbReference type="ChEBI" id="CHEBI:15378"/>
        <dbReference type="ChEBI" id="CHEBI:29033"/>
        <dbReference type="ChEBI" id="CHEBI:68438"/>
        <dbReference type="ChEBI" id="CHEBI:131725"/>
        <dbReference type="EC" id="4.99.1.9"/>
    </reaction>
    <physiologicalReaction direction="right-to-left" evidence="8">
        <dbReference type="Rhea" id="RHEA:49574"/>
    </physiologicalReaction>
</comment>
<dbReference type="GO" id="GO:0005737">
    <property type="term" value="C:cytoplasm"/>
    <property type="evidence" value="ECO:0007669"/>
    <property type="project" value="UniProtKB-SubCell"/>
</dbReference>
<dbReference type="GO" id="GO:0046872">
    <property type="term" value="F:metal ion binding"/>
    <property type="evidence" value="ECO:0007669"/>
    <property type="project" value="UniProtKB-KW"/>
</dbReference>
<keyword evidence="4 9" id="KW-0408">Iron</keyword>
<dbReference type="PANTHER" id="PTHR11108">
    <property type="entry name" value="FERROCHELATASE"/>
    <property type="match status" value="1"/>
</dbReference>
<dbReference type="EC" id="4.98.1.1" evidence="9 10"/>
<evidence type="ECO:0000256" key="7">
    <source>
        <dbReference type="ARBA" id="ARBA00023244"/>
    </source>
</evidence>
<comment type="catalytic activity">
    <reaction evidence="9 10">
        <text>heme b + 2 H(+) = protoporphyrin IX + Fe(2+)</text>
        <dbReference type="Rhea" id="RHEA:22584"/>
        <dbReference type="ChEBI" id="CHEBI:15378"/>
        <dbReference type="ChEBI" id="CHEBI:29033"/>
        <dbReference type="ChEBI" id="CHEBI:57306"/>
        <dbReference type="ChEBI" id="CHEBI:60344"/>
        <dbReference type="EC" id="4.98.1.1"/>
    </reaction>
</comment>
<evidence type="ECO:0000256" key="5">
    <source>
        <dbReference type="ARBA" id="ARBA00023133"/>
    </source>
</evidence>
<dbReference type="CDD" id="cd03411">
    <property type="entry name" value="Ferrochelatase_N"/>
    <property type="match status" value="1"/>
</dbReference>
<dbReference type="Gene3D" id="3.40.50.1400">
    <property type="match status" value="2"/>
</dbReference>
<keyword evidence="7 9" id="KW-0627">Porphyrin biosynthesis</keyword>
<keyword evidence="5 9" id="KW-0350">Heme biosynthesis</keyword>
<evidence type="ECO:0000256" key="10">
    <source>
        <dbReference type="RuleBase" id="RU000607"/>
    </source>
</evidence>
<keyword evidence="2 9" id="KW-0963">Cytoplasm</keyword>
<keyword evidence="3 9" id="KW-0479">Metal-binding</keyword>
<dbReference type="AlphaFoldDB" id="A0A3M6QXA3"/>
<dbReference type="Proteomes" id="UP000278006">
    <property type="component" value="Unassembled WGS sequence"/>
</dbReference>
<protein>
    <recommendedName>
        <fullName evidence="9 10">Ferrochelatase</fullName>
        <ecNumber evidence="9 10">4.98.1.1</ecNumber>
    </recommendedName>
    <alternativeName>
        <fullName evidence="9">Heme synthase</fullName>
    </alternativeName>
    <alternativeName>
        <fullName evidence="9">Protoheme ferro-lyase</fullName>
    </alternativeName>
</protein>
<evidence type="ECO:0000256" key="4">
    <source>
        <dbReference type="ARBA" id="ARBA00023004"/>
    </source>
</evidence>
<dbReference type="InterPro" id="IPR001015">
    <property type="entry name" value="Ferrochelatase"/>
</dbReference>
<dbReference type="RefSeq" id="WP_122225776.1">
    <property type="nucleotide sequence ID" value="NZ_RDQO01000001.1"/>
</dbReference>
<dbReference type="GO" id="GO:0006783">
    <property type="term" value="P:heme biosynthetic process"/>
    <property type="evidence" value="ECO:0007669"/>
    <property type="project" value="UniProtKB-UniRule"/>
</dbReference>
<dbReference type="CDD" id="cd00419">
    <property type="entry name" value="Ferrochelatase_C"/>
    <property type="match status" value="1"/>
</dbReference>
<name>A0A3M6QXA3_9BURK</name>
<dbReference type="SUPFAM" id="SSF53800">
    <property type="entry name" value="Chelatase"/>
    <property type="match status" value="1"/>
</dbReference>
<proteinExistence type="inferred from homology"/>
<comment type="pathway">
    <text evidence="9 10">Porphyrin-containing compound metabolism; protoheme biosynthesis; protoheme from protoporphyrin-IX: step 1/1.</text>
</comment>
<feature type="binding site" evidence="9">
    <location>
        <position position="209"/>
    </location>
    <ligand>
        <name>Fe(2+)</name>
        <dbReference type="ChEBI" id="CHEBI:29033"/>
    </ligand>
</feature>
<evidence type="ECO:0000256" key="8">
    <source>
        <dbReference type="ARBA" id="ARBA00024536"/>
    </source>
</evidence>
<dbReference type="Pfam" id="PF00762">
    <property type="entry name" value="Ferrochelatase"/>
    <property type="match status" value="1"/>
</dbReference>
<evidence type="ECO:0000313" key="11">
    <source>
        <dbReference type="EMBL" id="RMX07655.1"/>
    </source>
</evidence>
<organism evidence="11 12">
    <name type="scientific">Corticibacter populi</name>
    <dbReference type="NCBI Taxonomy" id="1550736"/>
    <lineage>
        <taxon>Bacteria</taxon>
        <taxon>Pseudomonadati</taxon>
        <taxon>Pseudomonadota</taxon>
        <taxon>Betaproteobacteria</taxon>
        <taxon>Burkholderiales</taxon>
        <taxon>Comamonadaceae</taxon>
        <taxon>Corticibacter</taxon>
    </lineage>
</organism>
<comment type="subcellular location">
    <subcellularLocation>
        <location evidence="9 10">Cytoplasm</location>
    </subcellularLocation>
</comment>
<dbReference type="InterPro" id="IPR033659">
    <property type="entry name" value="Ferrochelatase_N"/>
</dbReference>
<dbReference type="GO" id="GO:0004325">
    <property type="term" value="F:ferrochelatase activity"/>
    <property type="evidence" value="ECO:0007669"/>
    <property type="project" value="UniProtKB-UniRule"/>
</dbReference>
<feature type="binding site" evidence="9">
    <location>
        <position position="290"/>
    </location>
    <ligand>
        <name>Fe(2+)</name>
        <dbReference type="ChEBI" id="CHEBI:29033"/>
    </ligand>
</feature>
<dbReference type="HAMAP" id="MF_00323">
    <property type="entry name" value="Ferrochelatase"/>
    <property type="match status" value="1"/>
</dbReference>
<dbReference type="UniPathway" id="UPA00252">
    <property type="reaction ID" value="UER00325"/>
</dbReference>
<keyword evidence="12" id="KW-1185">Reference proteome</keyword>
<accession>A0A3M6QXA3</accession>
<dbReference type="InterPro" id="IPR033644">
    <property type="entry name" value="Ferrochelatase_C"/>
</dbReference>
<evidence type="ECO:0000313" key="12">
    <source>
        <dbReference type="Proteomes" id="UP000278006"/>
    </source>
</evidence>
<comment type="caution">
    <text evidence="11">The sequence shown here is derived from an EMBL/GenBank/DDBJ whole genome shotgun (WGS) entry which is preliminary data.</text>
</comment>